<feature type="domain" description="Serine aminopeptidase S33" evidence="11">
    <location>
        <begin position="115"/>
        <end position="241"/>
    </location>
</feature>
<dbReference type="PIRSF" id="PIRSF000862">
    <property type="entry name" value="Steryl_ester_lip"/>
    <property type="match status" value="1"/>
</dbReference>
<evidence type="ECO:0000259" key="10">
    <source>
        <dbReference type="Pfam" id="PF04083"/>
    </source>
</evidence>
<evidence type="ECO:0000259" key="11">
    <source>
        <dbReference type="Pfam" id="PF12146"/>
    </source>
</evidence>
<feature type="active site" description="Charge relay system" evidence="8">
    <location>
        <position position="356"/>
    </location>
</feature>
<dbReference type="FunFam" id="3.40.50.1820:FF:000057">
    <property type="entry name" value="Lipase"/>
    <property type="match status" value="1"/>
</dbReference>
<keyword evidence="2 9" id="KW-0732">Signal</keyword>
<dbReference type="Proteomes" id="UP000719412">
    <property type="component" value="Unassembled WGS sequence"/>
</dbReference>
<keyword evidence="3 7" id="KW-0378">Hydrolase</keyword>
<feature type="active site" description="Charge relay system" evidence="8">
    <location>
        <position position="394"/>
    </location>
</feature>
<evidence type="ECO:0000256" key="8">
    <source>
        <dbReference type="PIRSR" id="PIRSR000862-1"/>
    </source>
</evidence>
<dbReference type="Pfam" id="PF12146">
    <property type="entry name" value="Hydrolase_4"/>
    <property type="match status" value="1"/>
</dbReference>
<sequence>MLPVLMLLICLAQTSTSSPVNLENNACSHLLDYRVKSISRNCYHNPDVGATTPEMIKRNGYGVESHDVTTDDGYILQIYRVISKQAGSNEKKQPVYLEHGILLDSDAWTFVGERSLAYSLVDDGYDVWLGNQRGTPYSRRHETLKTTDLEYWDYNLDTVAVYDISASLNKVANETGMEGSIIYIGHSRGTTLIFMYAAEYPEETERLLKGIIALSPIAFFNPKPYIEFLLTIGPSLGKSLKALGIRVFFQYPTILKQFLEFICPSFPYFCEFIVFLVSGKLPQFMPEDLLNFFSHFPTSWAVNQAIQYSQMNNADKFQKFDYGKTKNLEEYGQDTPPEYDLGKIKLPVYLLYGVNDIFITGKSVKRVYDQLGSEKKQILKIPVDNDKKEDQFNHNDFFYAKNITTFLYEEMSKIMKDNLQPNGQ</sequence>
<evidence type="ECO:0000256" key="2">
    <source>
        <dbReference type="ARBA" id="ARBA00022729"/>
    </source>
</evidence>
<dbReference type="InterPro" id="IPR006693">
    <property type="entry name" value="AB_hydrolase_lipase"/>
</dbReference>
<evidence type="ECO:0000256" key="5">
    <source>
        <dbReference type="ARBA" id="ARBA00023098"/>
    </source>
</evidence>
<evidence type="ECO:0000256" key="7">
    <source>
        <dbReference type="PIRNR" id="PIRNR000862"/>
    </source>
</evidence>
<comment type="caution">
    <text evidence="12">The sequence shown here is derived from an EMBL/GenBank/DDBJ whole genome shotgun (WGS) entry which is preliminary data.</text>
</comment>
<feature type="domain" description="Partial AB-hydrolase lipase" evidence="10">
    <location>
        <begin position="52"/>
        <end position="109"/>
    </location>
</feature>
<evidence type="ECO:0000256" key="4">
    <source>
        <dbReference type="ARBA" id="ARBA00022963"/>
    </source>
</evidence>
<dbReference type="InterPro" id="IPR029058">
    <property type="entry name" value="AB_hydrolase_fold"/>
</dbReference>
<dbReference type="AlphaFoldDB" id="A0A8J6HQP5"/>
<dbReference type="EMBL" id="JABDTM020017987">
    <property type="protein sequence ID" value="KAH0818291.1"/>
    <property type="molecule type" value="Genomic_DNA"/>
</dbReference>
<keyword evidence="6" id="KW-0325">Glycoprotein</keyword>
<dbReference type="GO" id="GO:0016042">
    <property type="term" value="P:lipid catabolic process"/>
    <property type="evidence" value="ECO:0007669"/>
    <property type="project" value="UniProtKB-KW"/>
</dbReference>
<dbReference type="Gene3D" id="3.40.50.1820">
    <property type="entry name" value="alpha/beta hydrolase"/>
    <property type="match status" value="1"/>
</dbReference>
<keyword evidence="13" id="KW-1185">Reference proteome</keyword>
<dbReference type="PANTHER" id="PTHR11005">
    <property type="entry name" value="LYSOSOMAL ACID LIPASE-RELATED"/>
    <property type="match status" value="1"/>
</dbReference>
<evidence type="ECO:0000256" key="3">
    <source>
        <dbReference type="ARBA" id="ARBA00022801"/>
    </source>
</evidence>
<feature type="chain" id="PRO_5035303444" description="Lipase" evidence="9">
    <location>
        <begin position="18"/>
        <end position="424"/>
    </location>
</feature>
<feature type="signal peptide" evidence="9">
    <location>
        <begin position="1"/>
        <end position="17"/>
    </location>
</feature>
<dbReference type="InterPro" id="IPR022742">
    <property type="entry name" value="Hydrolase_4"/>
</dbReference>
<protein>
    <recommendedName>
        <fullName evidence="7">Lipase</fullName>
    </recommendedName>
</protein>
<proteinExistence type="inferred from homology"/>
<evidence type="ECO:0000256" key="6">
    <source>
        <dbReference type="ARBA" id="ARBA00023180"/>
    </source>
</evidence>
<organism evidence="12 13">
    <name type="scientific">Tenebrio molitor</name>
    <name type="common">Yellow mealworm beetle</name>
    <dbReference type="NCBI Taxonomy" id="7067"/>
    <lineage>
        <taxon>Eukaryota</taxon>
        <taxon>Metazoa</taxon>
        <taxon>Ecdysozoa</taxon>
        <taxon>Arthropoda</taxon>
        <taxon>Hexapoda</taxon>
        <taxon>Insecta</taxon>
        <taxon>Pterygota</taxon>
        <taxon>Neoptera</taxon>
        <taxon>Endopterygota</taxon>
        <taxon>Coleoptera</taxon>
        <taxon>Polyphaga</taxon>
        <taxon>Cucujiformia</taxon>
        <taxon>Tenebrionidae</taxon>
        <taxon>Tenebrio</taxon>
    </lineage>
</organism>
<dbReference type="Pfam" id="PF04083">
    <property type="entry name" value="Abhydro_lipase"/>
    <property type="match status" value="1"/>
</dbReference>
<evidence type="ECO:0000313" key="12">
    <source>
        <dbReference type="EMBL" id="KAH0818291.1"/>
    </source>
</evidence>
<dbReference type="SUPFAM" id="SSF53474">
    <property type="entry name" value="alpha/beta-Hydrolases"/>
    <property type="match status" value="1"/>
</dbReference>
<name>A0A8J6HQP5_TENMO</name>
<gene>
    <name evidence="12" type="ORF">GEV33_004500</name>
</gene>
<dbReference type="GO" id="GO:0016788">
    <property type="term" value="F:hydrolase activity, acting on ester bonds"/>
    <property type="evidence" value="ECO:0007669"/>
    <property type="project" value="InterPro"/>
</dbReference>
<evidence type="ECO:0000313" key="13">
    <source>
        <dbReference type="Proteomes" id="UP000719412"/>
    </source>
</evidence>
<evidence type="ECO:0000256" key="9">
    <source>
        <dbReference type="SAM" id="SignalP"/>
    </source>
</evidence>
<accession>A0A8J6HQP5</accession>
<reference evidence="12" key="1">
    <citation type="journal article" date="2020" name="J Insects Food Feed">
        <title>The yellow mealworm (Tenebrio molitor) genome: a resource for the emerging insects as food and feed industry.</title>
        <authorList>
            <person name="Eriksson T."/>
            <person name="Andere A."/>
            <person name="Kelstrup H."/>
            <person name="Emery V."/>
            <person name="Picard C."/>
        </authorList>
    </citation>
    <scope>NUCLEOTIDE SEQUENCE</scope>
    <source>
        <strain evidence="12">Stoneville</strain>
        <tissue evidence="12">Whole head</tissue>
    </source>
</reference>
<reference evidence="12" key="2">
    <citation type="submission" date="2021-08" db="EMBL/GenBank/DDBJ databases">
        <authorList>
            <person name="Eriksson T."/>
        </authorList>
    </citation>
    <scope>NUCLEOTIDE SEQUENCE</scope>
    <source>
        <strain evidence="12">Stoneville</strain>
        <tissue evidence="12">Whole head</tissue>
    </source>
</reference>
<comment type="similarity">
    <text evidence="1 7">Belongs to the AB hydrolase superfamily. Lipase family.</text>
</comment>
<keyword evidence="5" id="KW-0443">Lipid metabolism</keyword>
<evidence type="ECO:0000256" key="1">
    <source>
        <dbReference type="ARBA" id="ARBA00010701"/>
    </source>
</evidence>
<feature type="active site" description="Nucleophile" evidence="8">
    <location>
        <position position="187"/>
    </location>
</feature>
<keyword evidence="4 7" id="KW-0442">Lipid degradation</keyword>
<dbReference type="InterPro" id="IPR025483">
    <property type="entry name" value="Lipase_euk"/>
</dbReference>